<accession>A0A1I1KQA4</accession>
<name>A0A1I1KQA4_9FLAO</name>
<feature type="transmembrane region" description="Helical" evidence="1">
    <location>
        <begin position="18"/>
        <end position="36"/>
    </location>
</feature>
<dbReference type="STRING" id="1334022.SAMN04487907_106112"/>
<dbReference type="OrthoDB" id="1447025at2"/>
<sequence>MTIENPMKLDYALALKRALIGAGIALLLLAGILLKVGEIENWVYIPIITTTIGGAGGGVFYYLVRDFFFKGHKYTKLISIFCGFCFLVIFWLSLVFALAQVGLWD</sequence>
<keyword evidence="1" id="KW-0472">Membrane</keyword>
<evidence type="ECO:0008006" key="4">
    <source>
        <dbReference type="Google" id="ProtNLM"/>
    </source>
</evidence>
<evidence type="ECO:0000313" key="3">
    <source>
        <dbReference type="Proteomes" id="UP000199438"/>
    </source>
</evidence>
<proteinExistence type="predicted"/>
<keyword evidence="1" id="KW-1133">Transmembrane helix</keyword>
<protein>
    <recommendedName>
        <fullName evidence="4">Potassium transporter KefB</fullName>
    </recommendedName>
</protein>
<dbReference type="Proteomes" id="UP000199438">
    <property type="component" value="Unassembled WGS sequence"/>
</dbReference>
<feature type="transmembrane region" description="Helical" evidence="1">
    <location>
        <begin position="76"/>
        <end position="99"/>
    </location>
</feature>
<feature type="transmembrane region" description="Helical" evidence="1">
    <location>
        <begin position="42"/>
        <end position="64"/>
    </location>
</feature>
<keyword evidence="1" id="KW-0812">Transmembrane</keyword>
<keyword evidence="3" id="KW-1185">Reference proteome</keyword>
<evidence type="ECO:0000313" key="2">
    <source>
        <dbReference type="EMBL" id="SFC62959.1"/>
    </source>
</evidence>
<dbReference type="RefSeq" id="WP_092543497.1">
    <property type="nucleotide sequence ID" value="NZ_FOKV01000006.1"/>
</dbReference>
<organism evidence="2 3">
    <name type="scientific">Zunongwangia mangrovi</name>
    <dbReference type="NCBI Taxonomy" id="1334022"/>
    <lineage>
        <taxon>Bacteria</taxon>
        <taxon>Pseudomonadati</taxon>
        <taxon>Bacteroidota</taxon>
        <taxon>Flavobacteriia</taxon>
        <taxon>Flavobacteriales</taxon>
        <taxon>Flavobacteriaceae</taxon>
        <taxon>Zunongwangia</taxon>
    </lineage>
</organism>
<dbReference type="AlphaFoldDB" id="A0A1I1KQA4"/>
<dbReference type="EMBL" id="FOKV01000006">
    <property type="protein sequence ID" value="SFC62959.1"/>
    <property type="molecule type" value="Genomic_DNA"/>
</dbReference>
<reference evidence="3" key="1">
    <citation type="submission" date="2016-10" db="EMBL/GenBank/DDBJ databases">
        <authorList>
            <person name="Varghese N."/>
            <person name="Submissions S."/>
        </authorList>
    </citation>
    <scope>NUCLEOTIDE SEQUENCE [LARGE SCALE GENOMIC DNA]</scope>
    <source>
        <strain evidence="3">DSM 24499</strain>
    </source>
</reference>
<gene>
    <name evidence="2" type="ORF">SAMN04487907_106112</name>
</gene>
<evidence type="ECO:0000256" key="1">
    <source>
        <dbReference type="SAM" id="Phobius"/>
    </source>
</evidence>